<keyword evidence="6" id="KW-0436">Ligase</keyword>
<evidence type="ECO:0000256" key="1">
    <source>
        <dbReference type="ARBA" id="ARBA00001526"/>
    </source>
</evidence>
<dbReference type="Proteomes" id="UP000069632">
    <property type="component" value="Unassembled WGS sequence"/>
</dbReference>
<evidence type="ECO:0000256" key="4">
    <source>
        <dbReference type="ARBA" id="ARBA00023251"/>
    </source>
</evidence>
<dbReference type="RefSeq" id="WP_075540034.1">
    <property type="nucleotide sequence ID" value="NZ_CP053844.1"/>
</dbReference>
<dbReference type="SUPFAM" id="SSF81901">
    <property type="entry name" value="HCP-like"/>
    <property type="match status" value="2"/>
</dbReference>
<sequence length="281" mass="31298">MKKLIIGAILSITFLFANNNALVDKANEAYDLGDFDTAAKLYEEAGNDPYATHMRGLMLLWGIGPLSTDIEKDMEKAIELFEISVNGGNSEAMVDLGALYDEGSSLIEANHTKAKKLYEKAIATNGHVYAYHNLAMMYSEGRGVEQNDKKALELLEKAAEKGYLPSQREVGDMYKNGIGTQKDEAKALKWYEKAAEQGDAFAQNDVGLMYHYGLGTKIDYKKAMYWYEKAAEQRSSRAIFNIGLLYEKGLGVDKDLDKAIDYYKKACQTGYQKACDVANSF</sequence>
<dbReference type="PANTHER" id="PTHR43628:SF1">
    <property type="entry name" value="CHITIN SYNTHASE REGULATORY FACTOR 2-RELATED"/>
    <property type="match status" value="1"/>
</dbReference>
<dbReference type="InterPro" id="IPR011990">
    <property type="entry name" value="TPR-like_helical_dom_sf"/>
</dbReference>
<dbReference type="OrthoDB" id="9772133at2"/>
<evidence type="ECO:0000256" key="3">
    <source>
        <dbReference type="ARBA" id="ARBA00023157"/>
    </source>
</evidence>
<proteinExistence type="predicted"/>
<reference evidence="6 7" key="1">
    <citation type="submission" date="2016-02" db="EMBL/GenBank/DDBJ databases">
        <authorList>
            <consortium name="Pathogen Informatics"/>
        </authorList>
    </citation>
    <scope>NUCLEOTIDE SEQUENCE [LARGE SCALE GENOMIC DNA]</scope>
    <source>
        <strain evidence="6 7">RC20</strain>
    </source>
</reference>
<dbReference type="AlphaFoldDB" id="A0A128EEZ6"/>
<comment type="catalytic activity">
    <reaction evidence="1">
        <text>a beta-lactam + H2O = a substituted beta-amino acid</text>
        <dbReference type="Rhea" id="RHEA:20401"/>
        <dbReference type="ChEBI" id="CHEBI:15377"/>
        <dbReference type="ChEBI" id="CHEBI:35627"/>
        <dbReference type="ChEBI" id="CHEBI:140347"/>
        <dbReference type="EC" id="3.5.2.6"/>
    </reaction>
</comment>
<keyword evidence="7" id="KW-1185">Reference proteome</keyword>
<keyword evidence="4" id="KW-0046">Antibiotic resistance</keyword>
<evidence type="ECO:0000313" key="7">
    <source>
        <dbReference type="Proteomes" id="UP000069632"/>
    </source>
</evidence>
<dbReference type="SMART" id="SM00671">
    <property type="entry name" value="SEL1"/>
    <property type="match status" value="6"/>
</dbReference>
<accession>A0A128EEZ6</accession>
<feature type="chain" id="PRO_5007281462" description="beta-lactamase" evidence="5">
    <location>
        <begin position="18"/>
        <end position="281"/>
    </location>
</feature>
<protein>
    <recommendedName>
        <fullName evidence="2">beta-lactamase</fullName>
        <ecNumber evidence="2">3.5.2.6</ecNumber>
    </recommendedName>
</protein>
<dbReference type="InterPro" id="IPR052945">
    <property type="entry name" value="Mitotic_Regulator"/>
</dbReference>
<dbReference type="GO" id="GO:0046677">
    <property type="term" value="P:response to antibiotic"/>
    <property type="evidence" value="ECO:0007669"/>
    <property type="project" value="UniProtKB-KW"/>
</dbReference>
<dbReference type="GO" id="GO:0016874">
    <property type="term" value="F:ligase activity"/>
    <property type="evidence" value="ECO:0007669"/>
    <property type="project" value="UniProtKB-KW"/>
</dbReference>
<organism evidence="6 7">
    <name type="scientific">Campylobacter geochelonis</name>
    <dbReference type="NCBI Taxonomy" id="1780362"/>
    <lineage>
        <taxon>Bacteria</taxon>
        <taxon>Pseudomonadati</taxon>
        <taxon>Campylobacterota</taxon>
        <taxon>Epsilonproteobacteria</taxon>
        <taxon>Campylobacterales</taxon>
        <taxon>Campylobacteraceae</taxon>
        <taxon>Campylobacter</taxon>
    </lineage>
</organism>
<keyword evidence="5" id="KW-0732">Signal</keyword>
<dbReference type="EC" id="3.5.2.6" evidence="2"/>
<keyword evidence="6" id="KW-0378">Hydrolase</keyword>
<feature type="signal peptide" evidence="5">
    <location>
        <begin position="1"/>
        <end position="17"/>
    </location>
</feature>
<evidence type="ECO:0000313" key="6">
    <source>
        <dbReference type="EMBL" id="CZE46828.1"/>
    </source>
</evidence>
<gene>
    <name evidence="6" type="primary">hcpD_3</name>
    <name evidence="6" type="ORF">ERS672216_00577</name>
</gene>
<dbReference type="EMBL" id="FIZP01000001">
    <property type="protein sequence ID" value="CZE46828.1"/>
    <property type="molecule type" value="Genomic_DNA"/>
</dbReference>
<name>A0A128EEZ6_9BACT</name>
<dbReference type="PANTHER" id="PTHR43628">
    <property type="entry name" value="ACTIVATOR OF C KINASE PROTEIN 1-RELATED"/>
    <property type="match status" value="1"/>
</dbReference>
<dbReference type="InterPro" id="IPR006597">
    <property type="entry name" value="Sel1-like"/>
</dbReference>
<dbReference type="Gene3D" id="1.25.40.10">
    <property type="entry name" value="Tetratricopeptide repeat domain"/>
    <property type="match status" value="2"/>
</dbReference>
<evidence type="ECO:0000256" key="5">
    <source>
        <dbReference type="SAM" id="SignalP"/>
    </source>
</evidence>
<dbReference type="GO" id="GO:0008800">
    <property type="term" value="F:beta-lactamase activity"/>
    <property type="evidence" value="ECO:0007669"/>
    <property type="project" value="UniProtKB-EC"/>
</dbReference>
<keyword evidence="3" id="KW-1015">Disulfide bond</keyword>
<evidence type="ECO:0000256" key="2">
    <source>
        <dbReference type="ARBA" id="ARBA00012865"/>
    </source>
</evidence>
<dbReference type="Pfam" id="PF08238">
    <property type="entry name" value="Sel1"/>
    <property type="match status" value="6"/>
</dbReference>